<dbReference type="EMBL" id="JBHUEY010000006">
    <property type="protein sequence ID" value="MFD1784656.1"/>
    <property type="molecule type" value="Genomic_DNA"/>
</dbReference>
<keyword evidence="5 8" id="KW-0808">Transferase</keyword>
<reference evidence="12" key="1">
    <citation type="journal article" date="2019" name="Int. J. Syst. Evol. Microbiol.">
        <title>The Global Catalogue of Microorganisms (GCM) 10K type strain sequencing project: providing services to taxonomists for standard genome sequencing and annotation.</title>
        <authorList>
            <consortium name="The Broad Institute Genomics Platform"/>
            <consortium name="The Broad Institute Genome Sequencing Center for Infectious Disease"/>
            <person name="Wu L."/>
            <person name="Ma J."/>
        </authorList>
    </citation>
    <scope>NUCLEOTIDE SEQUENCE [LARGE SCALE GENOMIC DNA]</scope>
    <source>
        <strain evidence="12">DFY28</strain>
    </source>
</reference>
<name>A0ABW4N3N5_9CAUL</name>
<dbReference type="InterPro" id="IPR012772">
    <property type="entry name" value="Ectoine_EctA"/>
</dbReference>
<evidence type="ECO:0000313" key="11">
    <source>
        <dbReference type="EMBL" id="MFD1784656.1"/>
    </source>
</evidence>
<gene>
    <name evidence="8 11" type="primary">ectA</name>
    <name evidence="11" type="ORF">ACFSC0_14725</name>
</gene>
<comment type="pathway">
    <text evidence="1 8">Amine and polyamine biosynthesis; ectoine biosynthesis; L-ectoine from L-aspartate 4-semialdehyde: step 2/3.</text>
</comment>
<comment type="catalytic activity">
    <reaction evidence="7 8">
        <text>L-2,4-diaminobutanoate + acetyl-CoA = (2S)-4-acetamido-2-aminobutanoate + CoA + H(+)</text>
        <dbReference type="Rhea" id="RHEA:16901"/>
        <dbReference type="ChEBI" id="CHEBI:15378"/>
        <dbReference type="ChEBI" id="CHEBI:57287"/>
        <dbReference type="ChEBI" id="CHEBI:57288"/>
        <dbReference type="ChEBI" id="CHEBI:58761"/>
        <dbReference type="ChEBI" id="CHEBI:58929"/>
        <dbReference type="EC" id="2.3.1.178"/>
    </reaction>
</comment>
<evidence type="ECO:0000256" key="9">
    <source>
        <dbReference type="SAM" id="MobiDB-lite"/>
    </source>
</evidence>
<dbReference type="SUPFAM" id="SSF55729">
    <property type="entry name" value="Acyl-CoA N-acyltransferases (Nat)"/>
    <property type="match status" value="1"/>
</dbReference>
<dbReference type="Pfam" id="PF00583">
    <property type="entry name" value="Acetyltransf_1"/>
    <property type="match status" value="1"/>
</dbReference>
<evidence type="ECO:0000259" key="10">
    <source>
        <dbReference type="PROSITE" id="PS51186"/>
    </source>
</evidence>
<evidence type="ECO:0000256" key="8">
    <source>
        <dbReference type="RuleBase" id="RU365045"/>
    </source>
</evidence>
<dbReference type="RefSeq" id="WP_377280798.1">
    <property type="nucleotide sequence ID" value="NZ_JBHRSI010000002.1"/>
</dbReference>
<proteinExistence type="inferred from homology"/>
<dbReference type="Proteomes" id="UP001597237">
    <property type="component" value="Unassembled WGS sequence"/>
</dbReference>
<evidence type="ECO:0000313" key="12">
    <source>
        <dbReference type="Proteomes" id="UP001597237"/>
    </source>
</evidence>
<comment type="similarity">
    <text evidence="2 8">Belongs to the acetyltransferase family. EctA subfamily.</text>
</comment>
<dbReference type="CDD" id="cd04301">
    <property type="entry name" value="NAT_SF"/>
    <property type="match status" value="1"/>
</dbReference>
<protein>
    <recommendedName>
        <fullName evidence="4 8">L-2,4-diaminobutyric acid acetyltransferase</fullName>
        <shortName evidence="8">DABA acetyltransferase</shortName>
        <ecNumber evidence="3 8">2.3.1.178</ecNumber>
    </recommendedName>
</protein>
<keyword evidence="6 8" id="KW-0012">Acyltransferase</keyword>
<dbReference type="InterPro" id="IPR016181">
    <property type="entry name" value="Acyl_CoA_acyltransferase"/>
</dbReference>
<comment type="function">
    <text evidence="8">Catalyzes the acetylation of L-2,4-diaminobutyrate (DABA) to gamma-N-acetyl-alpha,gamma-diaminobutyric acid (ADABA) with acetyl coenzyme A.</text>
</comment>
<evidence type="ECO:0000256" key="1">
    <source>
        <dbReference type="ARBA" id="ARBA00004978"/>
    </source>
</evidence>
<evidence type="ECO:0000256" key="7">
    <source>
        <dbReference type="ARBA" id="ARBA00048924"/>
    </source>
</evidence>
<evidence type="ECO:0000256" key="4">
    <source>
        <dbReference type="ARBA" id="ARBA00017935"/>
    </source>
</evidence>
<dbReference type="GO" id="GO:0033816">
    <property type="term" value="F:diaminobutyrate acetyltransferase activity"/>
    <property type="evidence" value="ECO:0007669"/>
    <property type="project" value="UniProtKB-EC"/>
</dbReference>
<dbReference type="PROSITE" id="PS51186">
    <property type="entry name" value="GNAT"/>
    <property type="match status" value="1"/>
</dbReference>
<feature type="region of interest" description="Disordered" evidence="9">
    <location>
        <begin position="1"/>
        <end position="27"/>
    </location>
</feature>
<feature type="domain" description="N-acetyltransferase" evidence="10">
    <location>
        <begin position="22"/>
        <end position="170"/>
    </location>
</feature>
<sequence length="183" mass="19324">MDTAELKRASGGLGQKTTAGQITLGAPTPEDGPAVHALISACPPLDQNSAYCNALQCTHFAATCVLARRDGAPVGWVSAYLRPDSPETLFVWQVAVAPEARGAGLGLRMLDALLAREACRGVRRLETTITGSNAPSWALFRRLAEGRGAPMRHRPWLMEGAHLPPSAPTEHLVAIGPFPATPS</sequence>
<dbReference type="InterPro" id="IPR000182">
    <property type="entry name" value="GNAT_dom"/>
</dbReference>
<keyword evidence="12" id="KW-1185">Reference proteome</keyword>
<dbReference type="Gene3D" id="3.40.630.30">
    <property type="match status" value="1"/>
</dbReference>
<evidence type="ECO:0000256" key="6">
    <source>
        <dbReference type="ARBA" id="ARBA00023315"/>
    </source>
</evidence>
<evidence type="ECO:0000256" key="3">
    <source>
        <dbReference type="ARBA" id="ARBA00012355"/>
    </source>
</evidence>
<accession>A0ABW4N3N5</accession>
<evidence type="ECO:0000256" key="2">
    <source>
        <dbReference type="ARBA" id="ARBA00010712"/>
    </source>
</evidence>
<comment type="caution">
    <text evidence="11">The sequence shown here is derived from an EMBL/GenBank/DDBJ whole genome shotgun (WGS) entry which is preliminary data.</text>
</comment>
<organism evidence="11 12">
    <name type="scientific">Phenylobacterium terrae</name>
    <dbReference type="NCBI Taxonomy" id="2665495"/>
    <lineage>
        <taxon>Bacteria</taxon>
        <taxon>Pseudomonadati</taxon>
        <taxon>Pseudomonadota</taxon>
        <taxon>Alphaproteobacteria</taxon>
        <taxon>Caulobacterales</taxon>
        <taxon>Caulobacteraceae</taxon>
        <taxon>Phenylobacterium</taxon>
    </lineage>
</organism>
<evidence type="ECO:0000256" key="5">
    <source>
        <dbReference type="ARBA" id="ARBA00022679"/>
    </source>
</evidence>
<dbReference type="NCBIfam" id="TIGR02406">
    <property type="entry name" value="ectoine_EctA"/>
    <property type="match status" value="1"/>
</dbReference>
<dbReference type="EC" id="2.3.1.178" evidence="3 8"/>